<dbReference type="EMBL" id="FO082872">
    <property type="protein sequence ID" value="CCF73571.1"/>
    <property type="molecule type" value="Genomic_DNA"/>
</dbReference>
<organism evidence="1 2">
    <name type="scientific">Babesia microti (strain RI)</name>
    <dbReference type="NCBI Taxonomy" id="1133968"/>
    <lineage>
        <taxon>Eukaryota</taxon>
        <taxon>Sar</taxon>
        <taxon>Alveolata</taxon>
        <taxon>Apicomplexa</taxon>
        <taxon>Aconoidasida</taxon>
        <taxon>Piroplasmida</taxon>
        <taxon>Babesiidae</taxon>
        <taxon>Babesia</taxon>
    </lineage>
</organism>
<dbReference type="KEGG" id="bmic:BMR1_02g02065"/>
<keyword evidence="2" id="KW-1185">Reference proteome</keyword>
<dbReference type="RefSeq" id="XP_012648180.1">
    <property type="nucleotide sequence ID" value="XM_012792726.1"/>
</dbReference>
<dbReference type="AlphaFoldDB" id="I7IGB5"/>
<name>I7IGB5_BABMR</name>
<evidence type="ECO:0000313" key="2">
    <source>
        <dbReference type="Proteomes" id="UP000002899"/>
    </source>
</evidence>
<dbReference type="Proteomes" id="UP000002899">
    <property type="component" value="Chromosome II"/>
</dbReference>
<proteinExistence type="predicted"/>
<reference evidence="1 2" key="3">
    <citation type="journal article" date="2016" name="Sci. Rep.">
        <title>Genome-wide diversity and gene expression profiling of Babesia microti isolates identify polymorphic genes that mediate host-pathogen interactions.</title>
        <authorList>
            <person name="Silva J.C."/>
            <person name="Cornillot E."/>
            <person name="McCracken C."/>
            <person name="Usmani-Brown S."/>
            <person name="Dwivedi A."/>
            <person name="Ifeonu O.O."/>
            <person name="Crabtree J."/>
            <person name="Gotia H.T."/>
            <person name="Virji A.Z."/>
            <person name="Reynes C."/>
            <person name="Colinge J."/>
            <person name="Kumar V."/>
            <person name="Lawres L."/>
            <person name="Pazzi J.E."/>
            <person name="Pablo J.V."/>
            <person name="Hung C."/>
            <person name="Brancato J."/>
            <person name="Kumari P."/>
            <person name="Orvis J."/>
            <person name="Tretina K."/>
            <person name="Chibucos M."/>
            <person name="Ott S."/>
            <person name="Sadzewicz L."/>
            <person name="Sengamalay N."/>
            <person name="Shetty A.C."/>
            <person name="Su Q."/>
            <person name="Tallon L."/>
            <person name="Fraser C.M."/>
            <person name="Frutos R."/>
            <person name="Molina D.M."/>
            <person name="Krause P.J."/>
            <person name="Ben Mamoun C."/>
        </authorList>
    </citation>
    <scope>NUCLEOTIDE SEQUENCE [LARGE SCALE GENOMIC DNA]</scope>
    <source>
        <strain evidence="1 2">RI</strain>
    </source>
</reference>
<accession>I7IGB5</accession>
<reference evidence="1 2" key="1">
    <citation type="journal article" date="2012" name="Nucleic Acids Res.">
        <title>Sequencing of the smallest Apicomplexan genome from the human pathogen Babesia microti.</title>
        <authorList>
            <person name="Cornillot E."/>
            <person name="Hadj-Kaddour K."/>
            <person name="Dassouli A."/>
            <person name="Noel B."/>
            <person name="Ranwez V."/>
            <person name="Vacherie B."/>
            <person name="Augagneur Y."/>
            <person name="Bres V."/>
            <person name="Duclos A."/>
            <person name="Randazzo S."/>
            <person name="Carcy B."/>
            <person name="Debierre-Grockiego F."/>
            <person name="Delbecq S."/>
            <person name="Moubri-Menage K."/>
            <person name="Shams-Eldin H."/>
            <person name="Usmani-Brown S."/>
            <person name="Bringaud F."/>
            <person name="Wincker P."/>
            <person name="Vivares C.P."/>
            <person name="Schwarz R.T."/>
            <person name="Schetters T.P."/>
            <person name="Krause P.J."/>
            <person name="Gorenflot A."/>
            <person name="Berry V."/>
            <person name="Barbe V."/>
            <person name="Ben Mamoun C."/>
        </authorList>
    </citation>
    <scope>NUCLEOTIDE SEQUENCE [LARGE SCALE GENOMIC DNA]</scope>
    <source>
        <strain evidence="1 2">RI</strain>
    </source>
</reference>
<protein>
    <recommendedName>
        <fullName evidence="3">HIT-type domain-containing protein</fullName>
    </recommendedName>
</protein>
<reference evidence="1 2" key="2">
    <citation type="journal article" date="2013" name="PLoS ONE">
        <title>Whole genome mapping and re-organization of the nuclear and mitochondrial genomes of Babesia microti isolates.</title>
        <authorList>
            <person name="Cornillot E."/>
            <person name="Dassouli A."/>
            <person name="Garg A."/>
            <person name="Pachikara N."/>
            <person name="Randazzo S."/>
            <person name="Depoix D."/>
            <person name="Carcy B."/>
            <person name="Delbecq S."/>
            <person name="Frutos R."/>
            <person name="Silva J.C."/>
            <person name="Sutton R."/>
            <person name="Krause P.J."/>
            <person name="Mamoun C.B."/>
        </authorList>
    </citation>
    <scope>NUCLEOTIDE SEQUENCE [LARGE SCALE GENOMIC DNA]</scope>
    <source>
        <strain evidence="1 2">RI</strain>
    </source>
</reference>
<sequence>MGRIAALCVFCKEKPGIYKKVCCASPFCSVVCGKITGCCRKNNKDVILPPEGDVTGTNTTGVANAARNNAEIDYPVKELSDKEKWELGNNEKLVKMLKDTVVQCILEKIAKSTITGNETSTLSQYVRDPEFMAIADEIVMTIEKANASS</sequence>
<dbReference type="VEuPathDB" id="PiroplasmaDB:BMR1_02g02065"/>
<evidence type="ECO:0008006" key="3">
    <source>
        <dbReference type="Google" id="ProtNLM"/>
    </source>
</evidence>
<evidence type="ECO:0000313" key="1">
    <source>
        <dbReference type="EMBL" id="CCF73571.1"/>
    </source>
</evidence>
<dbReference type="GeneID" id="24424199"/>
<gene>
    <name evidence="1" type="ORF">BMR1_02g02065</name>
</gene>